<dbReference type="GO" id="GO:0090575">
    <property type="term" value="C:RNA polymerase II transcription regulator complex"/>
    <property type="evidence" value="ECO:0007669"/>
    <property type="project" value="TreeGrafter"/>
</dbReference>
<dbReference type="SUPFAM" id="SSF57959">
    <property type="entry name" value="Leucine zipper domain"/>
    <property type="match status" value="1"/>
</dbReference>
<dbReference type="PANTHER" id="PTHR40621">
    <property type="entry name" value="TRANSCRIPTION FACTOR KAPC-RELATED"/>
    <property type="match status" value="1"/>
</dbReference>
<dbReference type="Proteomes" id="UP000053201">
    <property type="component" value="Unassembled WGS sequence"/>
</dbReference>
<dbReference type="PROSITE" id="PS00036">
    <property type="entry name" value="BZIP_BASIC"/>
    <property type="match status" value="1"/>
</dbReference>
<dbReference type="InParanoid" id="A0A0L0HNW4"/>
<dbReference type="EMBL" id="KQ257452">
    <property type="protein sequence ID" value="KND03091.1"/>
    <property type="molecule type" value="Genomic_DNA"/>
</dbReference>
<evidence type="ECO:0000313" key="7">
    <source>
        <dbReference type="Proteomes" id="UP000053201"/>
    </source>
</evidence>
<feature type="domain" description="BZIP" evidence="5">
    <location>
        <begin position="26"/>
        <end position="83"/>
    </location>
</feature>
<keyword evidence="3" id="KW-0175">Coiled coil</keyword>
<feature type="compositionally biased region" description="Acidic residues" evidence="4">
    <location>
        <begin position="144"/>
        <end position="156"/>
    </location>
</feature>
<evidence type="ECO:0000256" key="3">
    <source>
        <dbReference type="SAM" id="Coils"/>
    </source>
</evidence>
<dbReference type="PROSITE" id="PS50217">
    <property type="entry name" value="BZIP"/>
    <property type="match status" value="1"/>
</dbReference>
<evidence type="ECO:0000256" key="4">
    <source>
        <dbReference type="SAM" id="MobiDB-lite"/>
    </source>
</evidence>
<proteinExistence type="predicted"/>
<dbReference type="AlphaFoldDB" id="A0A0L0HNW4"/>
<evidence type="ECO:0000259" key="5">
    <source>
        <dbReference type="PROSITE" id="PS50217"/>
    </source>
</evidence>
<name>A0A0L0HNW4_SPIPD</name>
<dbReference type="GO" id="GO:0000976">
    <property type="term" value="F:transcription cis-regulatory region binding"/>
    <property type="evidence" value="ECO:0007669"/>
    <property type="project" value="InterPro"/>
</dbReference>
<feature type="coiled-coil region" evidence="3">
    <location>
        <begin position="45"/>
        <end position="82"/>
    </location>
</feature>
<dbReference type="CDD" id="cd14688">
    <property type="entry name" value="bZIP_YAP"/>
    <property type="match status" value="1"/>
</dbReference>
<sequence length="284" mass="31915">MDSVGPMRKKPGAKPNPFITDMVAHRKEKNRQAQKALRERRAQQAFELQNELRSLRSQVSSLGQERAQLRQENRQLQQLLALTFSSWLPEVAQEMADAHSHDAVMIAAKALAELQARPVIRQEKVFAEPANVKTYSPVPMDVTQTEDDTEDESFQEGGEDTFLPAIQSEWDDNPKTPNAEESSVITAHISHLPTPDPCPPIKSCCPPAKNPFSTTLEPPAAVENCAETMPCFVLREKILKYGRHIDLAALCDELVRRAVCHGNPWDPADWTVPPDLFERFPCMK</sequence>
<dbReference type="VEuPathDB" id="FungiDB:SPPG_02156"/>
<dbReference type="PANTHER" id="PTHR40621:SF6">
    <property type="entry name" value="AP-1-LIKE TRANSCRIPTION FACTOR YAP1-RELATED"/>
    <property type="match status" value="1"/>
</dbReference>
<evidence type="ECO:0000256" key="2">
    <source>
        <dbReference type="ARBA" id="ARBA00023242"/>
    </source>
</evidence>
<dbReference type="Gene3D" id="1.20.5.170">
    <property type="match status" value="1"/>
</dbReference>
<organism evidence="6 7">
    <name type="scientific">Spizellomyces punctatus (strain DAOM BR117)</name>
    <dbReference type="NCBI Taxonomy" id="645134"/>
    <lineage>
        <taxon>Eukaryota</taxon>
        <taxon>Fungi</taxon>
        <taxon>Fungi incertae sedis</taxon>
        <taxon>Chytridiomycota</taxon>
        <taxon>Chytridiomycota incertae sedis</taxon>
        <taxon>Chytridiomycetes</taxon>
        <taxon>Spizellomycetales</taxon>
        <taxon>Spizellomycetaceae</taxon>
        <taxon>Spizellomyces</taxon>
    </lineage>
</organism>
<protein>
    <recommendedName>
        <fullName evidence="5">BZIP domain-containing protein</fullName>
    </recommendedName>
</protein>
<dbReference type="GeneID" id="27685766"/>
<dbReference type="GO" id="GO:0001228">
    <property type="term" value="F:DNA-binding transcription activator activity, RNA polymerase II-specific"/>
    <property type="evidence" value="ECO:0007669"/>
    <property type="project" value="TreeGrafter"/>
</dbReference>
<dbReference type="InterPro" id="IPR004827">
    <property type="entry name" value="bZIP"/>
</dbReference>
<keyword evidence="7" id="KW-1185">Reference proteome</keyword>
<dbReference type="InterPro" id="IPR050936">
    <property type="entry name" value="AP-1-like"/>
</dbReference>
<evidence type="ECO:0000313" key="6">
    <source>
        <dbReference type="EMBL" id="KND03091.1"/>
    </source>
</evidence>
<dbReference type="OrthoDB" id="2593073at2759"/>
<accession>A0A0L0HNW4</accession>
<dbReference type="RefSeq" id="XP_016611130.1">
    <property type="nucleotide sequence ID" value="XM_016750456.1"/>
</dbReference>
<evidence type="ECO:0000256" key="1">
    <source>
        <dbReference type="ARBA" id="ARBA00004123"/>
    </source>
</evidence>
<gene>
    <name evidence="6" type="ORF">SPPG_02156</name>
</gene>
<feature type="region of interest" description="Disordered" evidence="4">
    <location>
        <begin position="137"/>
        <end position="156"/>
    </location>
</feature>
<reference evidence="6 7" key="1">
    <citation type="submission" date="2009-08" db="EMBL/GenBank/DDBJ databases">
        <title>The Genome Sequence of Spizellomyces punctatus strain DAOM BR117.</title>
        <authorList>
            <consortium name="The Broad Institute Genome Sequencing Platform"/>
            <person name="Russ C."/>
            <person name="Cuomo C."/>
            <person name="Shea T."/>
            <person name="Young S.K."/>
            <person name="Zeng Q."/>
            <person name="Koehrsen M."/>
            <person name="Haas B."/>
            <person name="Borodovsky M."/>
            <person name="Guigo R."/>
            <person name="Alvarado L."/>
            <person name="Berlin A."/>
            <person name="Bochicchio J."/>
            <person name="Borenstein D."/>
            <person name="Chapman S."/>
            <person name="Chen Z."/>
            <person name="Engels R."/>
            <person name="Freedman E."/>
            <person name="Gellesch M."/>
            <person name="Goldberg J."/>
            <person name="Griggs A."/>
            <person name="Gujja S."/>
            <person name="Heiman D."/>
            <person name="Hepburn T."/>
            <person name="Howarth C."/>
            <person name="Jen D."/>
            <person name="Larson L."/>
            <person name="Lewis B."/>
            <person name="Mehta T."/>
            <person name="Park D."/>
            <person name="Pearson M."/>
            <person name="Roberts A."/>
            <person name="Saif S."/>
            <person name="Shenoy N."/>
            <person name="Sisk P."/>
            <person name="Stolte C."/>
            <person name="Sykes S."/>
            <person name="Thomson T."/>
            <person name="Walk T."/>
            <person name="White J."/>
            <person name="Yandava C."/>
            <person name="Burger G."/>
            <person name="Gray M.W."/>
            <person name="Holland P.W.H."/>
            <person name="King N."/>
            <person name="Lang F.B.F."/>
            <person name="Roger A.J."/>
            <person name="Ruiz-Trillo I."/>
            <person name="Lander E."/>
            <person name="Nusbaum C."/>
        </authorList>
    </citation>
    <scope>NUCLEOTIDE SEQUENCE [LARGE SCALE GENOMIC DNA]</scope>
    <source>
        <strain evidence="6 7">DAOM BR117</strain>
    </source>
</reference>
<dbReference type="InterPro" id="IPR046347">
    <property type="entry name" value="bZIP_sf"/>
</dbReference>
<comment type="subcellular location">
    <subcellularLocation>
        <location evidence="1">Nucleus</location>
    </subcellularLocation>
</comment>
<keyword evidence="2" id="KW-0539">Nucleus</keyword>